<dbReference type="PROSITE" id="PS50011">
    <property type="entry name" value="PROTEIN_KINASE_DOM"/>
    <property type="match status" value="1"/>
</dbReference>
<evidence type="ECO:0000256" key="1">
    <source>
        <dbReference type="ARBA" id="ARBA00012513"/>
    </source>
</evidence>
<reference evidence="11 12" key="1">
    <citation type="submission" date="2020-04" db="EMBL/GenBank/DDBJ databases">
        <authorList>
            <person name="Basu S."/>
            <person name="Maruthanayagam V."/>
            <person name="Chakraborty S."/>
            <person name="Pramanik A."/>
            <person name="Mukherjee J."/>
            <person name="Brink B."/>
        </authorList>
    </citation>
    <scope>NUCLEOTIDE SEQUENCE [LARGE SCALE GENOMIC DNA]</scope>
    <source>
        <strain evidence="11 12">AP17</strain>
    </source>
</reference>
<dbReference type="PANTHER" id="PTHR24363:SF0">
    <property type="entry name" value="SERINE_THREONINE KINASE LIKE DOMAIN CONTAINING 1"/>
    <property type="match status" value="1"/>
</dbReference>
<comment type="catalytic activity">
    <reaction evidence="7">
        <text>L-threonyl-[protein] + ATP = O-phospho-L-threonyl-[protein] + ADP + H(+)</text>
        <dbReference type="Rhea" id="RHEA:46608"/>
        <dbReference type="Rhea" id="RHEA-COMP:11060"/>
        <dbReference type="Rhea" id="RHEA-COMP:11605"/>
        <dbReference type="ChEBI" id="CHEBI:15378"/>
        <dbReference type="ChEBI" id="CHEBI:30013"/>
        <dbReference type="ChEBI" id="CHEBI:30616"/>
        <dbReference type="ChEBI" id="CHEBI:61977"/>
        <dbReference type="ChEBI" id="CHEBI:456216"/>
        <dbReference type="EC" id="2.7.11.1"/>
    </reaction>
</comment>
<dbReference type="Gene3D" id="1.10.510.10">
    <property type="entry name" value="Transferase(Phosphotransferase) domain 1"/>
    <property type="match status" value="1"/>
</dbReference>
<keyword evidence="2 11" id="KW-0723">Serine/threonine-protein kinase</keyword>
<dbReference type="EMBL" id="CP051167">
    <property type="protein sequence ID" value="QIZ72516.1"/>
    <property type="molecule type" value="Genomic_DNA"/>
</dbReference>
<evidence type="ECO:0000313" key="11">
    <source>
        <dbReference type="EMBL" id="QIZ72516.1"/>
    </source>
</evidence>
<evidence type="ECO:0000256" key="6">
    <source>
        <dbReference type="ARBA" id="ARBA00022840"/>
    </source>
</evidence>
<dbReference type="CDD" id="cd14014">
    <property type="entry name" value="STKc_PknB_like"/>
    <property type="match status" value="1"/>
</dbReference>
<feature type="region of interest" description="Disordered" evidence="9">
    <location>
        <begin position="298"/>
        <end position="346"/>
    </location>
</feature>
<evidence type="ECO:0000256" key="4">
    <source>
        <dbReference type="ARBA" id="ARBA00022741"/>
    </source>
</evidence>
<name>A0A6H1U244_9CYAN</name>
<dbReference type="KEGG" id="oxy:HCG48_19575"/>
<dbReference type="EC" id="2.7.11.1" evidence="1"/>
<dbReference type="AlphaFoldDB" id="A0A6H1U244"/>
<dbReference type="Proteomes" id="UP000500857">
    <property type="component" value="Chromosome"/>
</dbReference>
<keyword evidence="5 11" id="KW-0418">Kinase</keyword>
<evidence type="ECO:0000256" key="9">
    <source>
        <dbReference type="SAM" id="MobiDB-lite"/>
    </source>
</evidence>
<evidence type="ECO:0000256" key="5">
    <source>
        <dbReference type="ARBA" id="ARBA00022777"/>
    </source>
</evidence>
<dbReference type="InterPro" id="IPR011009">
    <property type="entry name" value="Kinase-like_dom_sf"/>
</dbReference>
<keyword evidence="3" id="KW-0808">Transferase</keyword>
<keyword evidence="4" id="KW-0547">Nucleotide-binding</keyword>
<dbReference type="GO" id="GO:0004674">
    <property type="term" value="F:protein serine/threonine kinase activity"/>
    <property type="evidence" value="ECO:0007669"/>
    <property type="project" value="UniProtKB-KW"/>
</dbReference>
<evidence type="ECO:0000256" key="7">
    <source>
        <dbReference type="ARBA" id="ARBA00047899"/>
    </source>
</evidence>
<evidence type="ECO:0000256" key="2">
    <source>
        <dbReference type="ARBA" id="ARBA00022527"/>
    </source>
</evidence>
<sequence length="683" mass="76386">MQRFVSIPVVGNLLADRYQVIEVLDADAFGKTYIAEDTHSLGQHKCFVKQLSLALERANCPNFTRHLLTIEAQTLEQLGHHEQIPQLIDCFEYEQELFLVQEYIEGETLSNQLPTGKHGTWAPEECLTMLQDVLGVLDFIHDRGLIHCAIAPENLIRRQSDGKWMLLNFGAIRGIQNAPVTKPGQFVITVPLGTFGYLPPEQLTGHPQPNSDIYALGLIAIQALTGLHPSQIEIEPTRGELRWQHAVRGDIEPKAIAVLAKMVSNHAKQRYQSASEVLKALQLPHAVANPTLSVVGTAIEESDESERSRPLNRNSEESTEVTPQAASEDAARPSRENSTPKPAFSGFKSNRPMPSLFVVSIWAAIALNALVITGGLTALLHLSATDDGNEVLARARQEYHAGDFEDAIALAESIPTFSSAYYNAQSELEQWQVDWQNAARQYAIAEKAFQEQRWLDTIRAAQTIPEIIFWQEKSAPLVTQATAAVAGQTPQWLQEAYDRASERDFAAALKLLQQIPPGTPVYDTAQAKIAEYGEKERIKLKAEAHQLIQKAYQRAQVRDFEGAIQLLEQIPEAAPTYALVRQKIAEYREKQQIKGNRLLQSAYNRAKVKDYAGALQYLKKIPEHTAAYDTARVKRVEYTRLRRQKRKRTSTAILDPSFRESRPSVAFNPGEQLQEIDLSTPIA</sequence>
<keyword evidence="6" id="KW-0067">ATP-binding</keyword>
<keyword evidence="12" id="KW-1185">Reference proteome</keyword>
<dbReference type="InterPro" id="IPR000719">
    <property type="entry name" value="Prot_kinase_dom"/>
</dbReference>
<evidence type="ECO:0000313" key="12">
    <source>
        <dbReference type="Proteomes" id="UP000500857"/>
    </source>
</evidence>
<dbReference type="GO" id="GO:0005524">
    <property type="term" value="F:ATP binding"/>
    <property type="evidence" value="ECO:0007669"/>
    <property type="project" value="UniProtKB-KW"/>
</dbReference>
<dbReference type="SMART" id="SM00220">
    <property type="entry name" value="S_TKc"/>
    <property type="match status" value="1"/>
</dbReference>
<evidence type="ECO:0000256" key="8">
    <source>
        <dbReference type="ARBA" id="ARBA00048679"/>
    </source>
</evidence>
<dbReference type="Gene3D" id="3.30.200.20">
    <property type="entry name" value="Phosphorylase Kinase, domain 1"/>
    <property type="match status" value="1"/>
</dbReference>
<evidence type="ECO:0000256" key="3">
    <source>
        <dbReference type="ARBA" id="ARBA00022679"/>
    </source>
</evidence>
<comment type="catalytic activity">
    <reaction evidence="8">
        <text>L-seryl-[protein] + ATP = O-phospho-L-seryl-[protein] + ADP + H(+)</text>
        <dbReference type="Rhea" id="RHEA:17989"/>
        <dbReference type="Rhea" id="RHEA-COMP:9863"/>
        <dbReference type="Rhea" id="RHEA-COMP:11604"/>
        <dbReference type="ChEBI" id="CHEBI:15378"/>
        <dbReference type="ChEBI" id="CHEBI:29999"/>
        <dbReference type="ChEBI" id="CHEBI:30616"/>
        <dbReference type="ChEBI" id="CHEBI:83421"/>
        <dbReference type="ChEBI" id="CHEBI:456216"/>
        <dbReference type="EC" id="2.7.11.1"/>
    </reaction>
</comment>
<proteinExistence type="predicted"/>
<dbReference type="PANTHER" id="PTHR24363">
    <property type="entry name" value="SERINE/THREONINE PROTEIN KINASE"/>
    <property type="match status" value="1"/>
</dbReference>
<dbReference type="RefSeq" id="WP_168570664.1">
    <property type="nucleotide sequence ID" value="NZ_CP051167.1"/>
</dbReference>
<accession>A0A6H1U244</accession>
<protein>
    <recommendedName>
        <fullName evidence="1">non-specific serine/threonine protein kinase</fullName>
        <ecNumber evidence="1">2.7.11.1</ecNumber>
    </recommendedName>
</protein>
<feature type="domain" description="Protein kinase" evidence="10">
    <location>
        <begin position="18"/>
        <end position="288"/>
    </location>
</feature>
<dbReference type="SUPFAM" id="SSF56112">
    <property type="entry name" value="Protein kinase-like (PK-like)"/>
    <property type="match status" value="1"/>
</dbReference>
<evidence type="ECO:0000259" key="10">
    <source>
        <dbReference type="PROSITE" id="PS50011"/>
    </source>
</evidence>
<gene>
    <name evidence="11" type="ORF">HCG48_19575</name>
</gene>
<dbReference type="Pfam" id="PF00069">
    <property type="entry name" value="Pkinase"/>
    <property type="match status" value="1"/>
</dbReference>
<organism evidence="11 12">
    <name type="scientific">Oxynema aestuarii AP17</name>
    <dbReference type="NCBI Taxonomy" id="2064643"/>
    <lineage>
        <taxon>Bacteria</taxon>
        <taxon>Bacillati</taxon>
        <taxon>Cyanobacteriota</taxon>
        <taxon>Cyanophyceae</taxon>
        <taxon>Oscillatoriophycideae</taxon>
        <taxon>Oscillatoriales</taxon>
        <taxon>Oscillatoriaceae</taxon>
        <taxon>Oxynema</taxon>
        <taxon>Oxynema aestuarii</taxon>
    </lineage>
</organism>